<dbReference type="InterPro" id="IPR010730">
    <property type="entry name" value="HET"/>
</dbReference>
<sequence>IDIELWSVLEAPGSCGYAALSYCWGKADVVTCTLANVELLERPFALQDAQLPQTIQDAIKVAAAMGIRYLWVDAICIIQDDERMLQSQIPNMARIYAQAVVTIIAANGDQANSGLCGIQPESRNVRCGLVSLPNLNLTTHPDDYAPRTRRSKWGFRAWTMQEELCSSRRLYFEANRVAWSCQSALWTEEAAREVGGISALPSTEILGTEPYPRLSNTPQDQVEMYRTQVEDYSSRQLTYPSDSLNAIIGILNILFADSEDQMFWGHPEKWFSRSLEWTLPFPATRHFGKNRAMGVDGFVVDIPFPSWSWSAW</sequence>
<proteinExistence type="predicted"/>
<dbReference type="Proteomes" id="UP000800200">
    <property type="component" value="Unassembled WGS sequence"/>
</dbReference>
<organism evidence="2 3">
    <name type="scientific">Zopfia rhizophila CBS 207.26</name>
    <dbReference type="NCBI Taxonomy" id="1314779"/>
    <lineage>
        <taxon>Eukaryota</taxon>
        <taxon>Fungi</taxon>
        <taxon>Dikarya</taxon>
        <taxon>Ascomycota</taxon>
        <taxon>Pezizomycotina</taxon>
        <taxon>Dothideomycetes</taxon>
        <taxon>Dothideomycetes incertae sedis</taxon>
        <taxon>Zopfiaceae</taxon>
        <taxon>Zopfia</taxon>
    </lineage>
</organism>
<name>A0A6A6ESY7_9PEZI</name>
<feature type="non-terminal residue" evidence="2">
    <location>
        <position position="312"/>
    </location>
</feature>
<gene>
    <name evidence="2" type="ORF">K469DRAFT_488405</name>
</gene>
<feature type="non-terminal residue" evidence="2">
    <location>
        <position position="1"/>
    </location>
</feature>
<dbReference type="PANTHER" id="PTHR33112:SF12">
    <property type="entry name" value="HETEROKARYON INCOMPATIBILITY DOMAIN-CONTAINING PROTEIN"/>
    <property type="match status" value="1"/>
</dbReference>
<reference evidence="2" key="1">
    <citation type="journal article" date="2020" name="Stud. Mycol.">
        <title>101 Dothideomycetes genomes: a test case for predicting lifestyles and emergence of pathogens.</title>
        <authorList>
            <person name="Haridas S."/>
            <person name="Albert R."/>
            <person name="Binder M."/>
            <person name="Bloem J."/>
            <person name="Labutti K."/>
            <person name="Salamov A."/>
            <person name="Andreopoulos B."/>
            <person name="Baker S."/>
            <person name="Barry K."/>
            <person name="Bills G."/>
            <person name="Bluhm B."/>
            <person name="Cannon C."/>
            <person name="Castanera R."/>
            <person name="Culley D."/>
            <person name="Daum C."/>
            <person name="Ezra D."/>
            <person name="Gonzalez J."/>
            <person name="Henrissat B."/>
            <person name="Kuo A."/>
            <person name="Liang C."/>
            <person name="Lipzen A."/>
            <person name="Lutzoni F."/>
            <person name="Magnuson J."/>
            <person name="Mondo S."/>
            <person name="Nolan M."/>
            <person name="Ohm R."/>
            <person name="Pangilinan J."/>
            <person name="Park H.-J."/>
            <person name="Ramirez L."/>
            <person name="Alfaro M."/>
            <person name="Sun H."/>
            <person name="Tritt A."/>
            <person name="Yoshinaga Y."/>
            <person name="Zwiers L.-H."/>
            <person name="Turgeon B."/>
            <person name="Goodwin S."/>
            <person name="Spatafora J."/>
            <person name="Crous P."/>
            <person name="Grigoriev I."/>
        </authorList>
    </citation>
    <scope>NUCLEOTIDE SEQUENCE</scope>
    <source>
        <strain evidence="2">CBS 207.26</strain>
    </source>
</reference>
<dbReference type="PANTHER" id="PTHR33112">
    <property type="entry name" value="DOMAIN PROTEIN, PUTATIVE-RELATED"/>
    <property type="match status" value="1"/>
</dbReference>
<dbReference type="Pfam" id="PF06985">
    <property type="entry name" value="HET"/>
    <property type="match status" value="1"/>
</dbReference>
<evidence type="ECO:0000313" key="2">
    <source>
        <dbReference type="EMBL" id="KAF2193006.1"/>
    </source>
</evidence>
<evidence type="ECO:0000313" key="3">
    <source>
        <dbReference type="Proteomes" id="UP000800200"/>
    </source>
</evidence>
<dbReference type="AlphaFoldDB" id="A0A6A6ESY7"/>
<feature type="domain" description="Heterokaryon incompatibility" evidence="1">
    <location>
        <begin position="17"/>
        <end position="162"/>
    </location>
</feature>
<dbReference type="EMBL" id="ML994614">
    <property type="protein sequence ID" value="KAF2193006.1"/>
    <property type="molecule type" value="Genomic_DNA"/>
</dbReference>
<evidence type="ECO:0000259" key="1">
    <source>
        <dbReference type="Pfam" id="PF06985"/>
    </source>
</evidence>
<protein>
    <submittedName>
        <fullName evidence="2">HET-domain-containing protein</fullName>
    </submittedName>
</protein>
<keyword evidence="3" id="KW-1185">Reference proteome</keyword>
<dbReference type="OrthoDB" id="2958217at2759"/>
<accession>A0A6A6ESY7</accession>